<comment type="caution">
    <text evidence="3">The sequence shown here is derived from an EMBL/GenBank/DDBJ whole genome shotgun (WGS) entry which is preliminary data.</text>
</comment>
<evidence type="ECO:0000256" key="2">
    <source>
        <dbReference type="SAM" id="Phobius"/>
    </source>
</evidence>
<dbReference type="AlphaFoldDB" id="A0A833X0I8"/>
<accession>A0A833X0I8</accession>
<gene>
    <name evidence="3" type="ORF">F2P56_024180</name>
</gene>
<keyword evidence="2" id="KW-0472">Membrane</keyword>
<dbReference type="Pfam" id="PF03676">
    <property type="entry name" value="PHAF1"/>
    <property type="match status" value="1"/>
</dbReference>
<reference evidence="3" key="1">
    <citation type="submission" date="2015-10" db="EMBL/GenBank/DDBJ databases">
        <authorList>
            <person name="Martinez-Garcia P.J."/>
            <person name="Crepeau M.W."/>
            <person name="Puiu D."/>
            <person name="Gonzalez-Ibeas D."/>
            <person name="Whalen J."/>
            <person name="Stevens K."/>
            <person name="Paul R."/>
            <person name="Butterfield T."/>
            <person name="Britton M."/>
            <person name="Reagan R."/>
            <person name="Chakraborty S."/>
            <person name="Walawage S.L."/>
            <person name="Vasquez-Gross H.A."/>
            <person name="Cardeno C."/>
            <person name="Famula R."/>
            <person name="Pratt K."/>
            <person name="Kuruganti S."/>
            <person name="Aradhya M.K."/>
            <person name="Leslie C.A."/>
            <person name="Dandekar A.M."/>
            <person name="Salzberg S.L."/>
            <person name="Wegrzyn J.L."/>
            <person name="Langley C.H."/>
            <person name="Neale D.B."/>
        </authorList>
    </citation>
    <scope>NUCLEOTIDE SEQUENCE</scope>
    <source>
        <tissue evidence="3">Leaves</tissue>
    </source>
</reference>
<evidence type="ECO:0000313" key="3">
    <source>
        <dbReference type="EMBL" id="KAF5454522.1"/>
    </source>
</evidence>
<dbReference type="EMBL" id="LIHL02000011">
    <property type="protein sequence ID" value="KAF5454522.1"/>
    <property type="molecule type" value="Genomic_DNA"/>
</dbReference>
<proteinExistence type="inferred from homology"/>
<keyword evidence="2" id="KW-1133">Transmembrane helix</keyword>
<sequence length="113" mass="13013">MKYLYSNPRSRETAIVAISVKILLKNWRIIFSSSSILIFDLLYLIESRLRLIEIFDVKRLQMRYATSLIGGPSTLATSIAVYTLFGPTFPGIYDKKEVFTLYFTRPVLCFSNS</sequence>
<keyword evidence="2" id="KW-0812">Transmembrane</keyword>
<dbReference type="Gramene" id="Jr11_07550_p1">
    <property type="protein sequence ID" value="cds.Jr11_07550_p1"/>
    <property type="gene ID" value="Jr11_07550"/>
</dbReference>
<name>A0A833X0I8_JUGRE</name>
<feature type="transmembrane region" description="Helical" evidence="2">
    <location>
        <begin position="65"/>
        <end position="85"/>
    </location>
</feature>
<dbReference type="InterPro" id="IPR005373">
    <property type="entry name" value="PHAF1"/>
</dbReference>
<dbReference type="PANTHER" id="PTHR13465">
    <property type="entry name" value="UPF0183 PROTEIN"/>
    <property type="match status" value="1"/>
</dbReference>
<evidence type="ECO:0000313" key="4">
    <source>
        <dbReference type="Proteomes" id="UP000619265"/>
    </source>
</evidence>
<protein>
    <submittedName>
        <fullName evidence="3">Uncharacterized protein</fullName>
    </submittedName>
</protein>
<evidence type="ECO:0000256" key="1">
    <source>
        <dbReference type="ARBA" id="ARBA00024339"/>
    </source>
</evidence>
<dbReference type="PANTHER" id="PTHR13465:SF2">
    <property type="entry name" value="PHAGOSOME ASSEMBLY FACTOR 1"/>
    <property type="match status" value="1"/>
</dbReference>
<reference evidence="3" key="2">
    <citation type="submission" date="2020-03" db="EMBL/GenBank/DDBJ databases">
        <title>Walnut 2.0.</title>
        <authorList>
            <person name="Marrano A."/>
            <person name="Britton M."/>
            <person name="Zimin A.V."/>
            <person name="Zaini P.A."/>
            <person name="Workman R."/>
            <person name="Puiu D."/>
            <person name="Bianco L."/>
            <person name="Allen B.J."/>
            <person name="Troggio M."/>
            <person name="Leslie C.A."/>
            <person name="Timp W."/>
            <person name="Dendekar A."/>
            <person name="Salzberg S.L."/>
            <person name="Neale D.B."/>
        </authorList>
    </citation>
    <scope>NUCLEOTIDE SEQUENCE</scope>
    <source>
        <tissue evidence="3">Leaves</tissue>
    </source>
</reference>
<dbReference type="Proteomes" id="UP000619265">
    <property type="component" value="Unassembled WGS sequence"/>
</dbReference>
<organism evidence="3 4">
    <name type="scientific">Juglans regia</name>
    <name type="common">English walnut</name>
    <dbReference type="NCBI Taxonomy" id="51240"/>
    <lineage>
        <taxon>Eukaryota</taxon>
        <taxon>Viridiplantae</taxon>
        <taxon>Streptophyta</taxon>
        <taxon>Embryophyta</taxon>
        <taxon>Tracheophyta</taxon>
        <taxon>Spermatophyta</taxon>
        <taxon>Magnoliopsida</taxon>
        <taxon>eudicotyledons</taxon>
        <taxon>Gunneridae</taxon>
        <taxon>Pentapetalae</taxon>
        <taxon>rosids</taxon>
        <taxon>fabids</taxon>
        <taxon>Fagales</taxon>
        <taxon>Juglandaceae</taxon>
        <taxon>Juglans</taxon>
    </lineage>
</organism>
<comment type="similarity">
    <text evidence="1">Belongs to the PHAF1 family.</text>
</comment>
<dbReference type="InterPro" id="IPR039156">
    <property type="entry name" value="PHAF1/BROMI"/>
</dbReference>